<evidence type="ECO:0000259" key="1">
    <source>
        <dbReference type="Pfam" id="PF23055"/>
    </source>
</evidence>
<proteinExistence type="predicted"/>
<dbReference type="InterPro" id="IPR055469">
    <property type="entry name" value="DUF7041"/>
</dbReference>
<dbReference type="PANTHER" id="PTHR33327">
    <property type="entry name" value="ENDONUCLEASE"/>
    <property type="match status" value="1"/>
</dbReference>
<gene>
    <name evidence="2" type="ORF">HPB51_007793</name>
</gene>
<dbReference type="Pfam" id="PF23055">
    <property type="entry name" value="DUF7041"/>
    <property type="match status" value="1"/>
</dbReference>
<evidence type="ECO:0000313" key="2">
    <source>
        <dbReference type="EMBL" id="KAH8039593.1"/>
    </source>
</evidence>
<dbReference type="AlphaFoldDB" id="A0A9J6EZ50"/>
<name>A0A9J6EZ50_RHIMP</name>
<feature type="domain" description="DUF7041" evidence="1">
    <location>
        <begin position="4"/>
        <end position="57"/>
    </location>
</feature>
<keyword evidence="3" id="KW-1185">Reference proteome</keyword>
<evidence type="ECO:0000313" key="3">
    <source>
        <dbReference type="Proteomes" id="UP000821866"/>
    </source>
</evidence>
<dbReference type="Proteomes" id="UP000821866">
    <property type="component" value="Chromosome 1"/>
</dbReference>
<protein>
    <recommendedName>
        <fullName evidence="1">DUF7041 domain-containing protein</fullName>
    </recommendedName>
</protein>
<reference evidence="2" key="2">
    <citation type="submission" date="2021-09" db="EMBL/GenBank/DDBJ databases">
        <authorList>
            <person name="Jia N."/>
            <person name="Wang J."/>
            <person name="Shi W."/>
            <person name="Du L."/>
            <person name="Sun Y."/>
            <person name="Zhan W."/>
            <person name="Jiang J."/>
            <person name="Wang Q."/>
            <person name="Zhang B."/>
            <person name="Ji P."/>
            <person name="Sakyi L.B."/>
            <person name="Cui X."/>
            <person name="Yuan T."/>
            <person name="Jiang B."/>
            <person name="Yang W."/>
            <person name="Lam T.T.-Y."/>
            <person name="Chang Q."/>
            <person name="Ding S."/>
            <person name="Wang X."/>
            <person name="Zhu J."/>
            <person name="Ruan X."/>
            <person name="Zhao L."/>
            <person name="Wei J."/>
            <person name="Que T."/>
            <person name="Du C."/>
            <person name="Cheng J."/>
            <person name="Dai P."/>
            <person name="Han X."/>
            <person name="Huang E."/>
            <person name="Gao Y."/>
            <person name="Liu J."/>
            <person name="Shao H."/>
            <person name="Ye R."/>
            <person name="Li L."/>
            <person name="Wei W."/>
            <person name="Wang X."/>
            <person name="Wang C."/>
            <person name="Huo Q."/>
            <person name="Li W."/>
            <person name="Guo W."/>
            <person name="Chen H."/>
            <person name="Chen S."/>
            <person name="Zhou L."/>
            <person name="Zhou L."/>
            <person name="Ni X."/>
            <person name="Tian J."/>
            <person name="Zhou Y."/>
            <person name="Sheng Y."/>
            <person name="Liu T."/>
            <person name="Pan Y."/>
            <person name="Xia L."/>
            <person name="Li J."/>
            <person name="Zhao F."/>
            <person name="Cao W."/>
        </authorList>
    </citation>
    <scope>NUCLEOTIDE SEQUENCE</scope>
    <source>
        <strain evidence="2">Rmic-2018</strain>
        <tissue evidence="2">Larvae</tissue>
    </source>
</reference>
<dbReference type="PANTHER" id="PTHR33327:SF3">
    <property type="entry name" value="RNA-DIRECTED DNA POLYMERASE"/>
    <property type="match status" value="1"/>
</dbReference>
<dbReference type="VEuPathDB" id="VectorBase:LOC119169069"/>
<dbReference type="EMBL" id="JABSTU010000001">
    <property type="protein sequence ID" value="KAH8039593.1"/>
    <property type="molecule type" value="Genomic_DNA"/>
</dbReference>
<organism evidence="2 3">
    <name type="scientific">Rhipicephalus microplus</name>
    <name type="common">Cattle tick</name>
    <name type="synonym">Boophilus microplus</name>
    <dbReference type="NCBI Taxonomy" id="6941"/>
    <lineage>
        <taxon>Eukaryota</taxon>
        <taxon>Metazoa</taxon>
        <taxon>Ecdysozoa</taxon>
        <taxon>Arthropoda</taxon>
        <taxon>Chelicerata</taxon>
        <taxon>Arachnida</taxon>
        <taxon>Acari</taxon>
        <taxon>Parasitiformes</taxon>
        <taxon>Ixodida</taxon>
        <taxon>Ixodoidea</taxon>
        <taxon>Ixodidae</taxon>
        <taxon>Rhipicephalinae</taxon>
        <taxon>Rhipicephalus</taxon>
        <taxon>Boophilus</taxon>
    </lineage>
</organism>
<accession>A0A9J6EZ50</accession>
<sequence>MQLRKYHLVGSALSPAAAEEVSDLLSGPTSTTLYSTLKASLLERMTVSQRFRIQQLLSVKELGDRWLSQLLRHMPQHMSGYTNITDENLLRELSLQHLPGNVHMVQATASTLNLNSLASLADKVLEVATPFVCNVIQQRTLYLIYRNFEEDKYVGGKAACVRGSQSGDAVDGAIPMLIEFGEGEKL</sequence>
<comment type="caution">
    <text evidence="2">The sequence shown here is derived from an EMBL/GenBank/DDBJ whole genome shotgun (WGS) entry which is preliminary data.</text>
</comment>
<dbReference type="VEuPathDB" id="VectorBase:LOC119162275"/>
<reference evidence="2" key="1">
    <citation type="journal article" date="2020" name="Cell">
        <title>Large-Scale Comparative Analyses of Tick Genomes Elucidate Their Genetic Diversity and Vector Capacities.</title>
        <authorList>
            <consortium name="Tick Genome and Microbiome Consortium (TIGMIC)"/>
            <person name="Jia N."/>
            <person name="Wang J."/>
            <person name="Shi W."/>
            <person name="Du L."/>
            <person name="Sun Y."/>
            <person name="Zhan W."/>
            <person name="Jiang J.F."/>
            <person name="Wang Q."/>
            <person name="Zhang B."/>
            <person name="Ji P."/>
            <person name="Bell-Sakyi L."/>
            <person name="Cui X.M."/>
            <person name="Yuan T.T."/>
            <person name="Jiang B.G."/>
            <person name="Yang W.F."/>
            <person name="Lam T.T."/>
            <person name="Chang Q.C."/>
            <person name="Ding S.J."/>
            <person name="Wang X.J."/>
            <person name="Zhu J.G."/>
            <person name="Ruan X.D."/>
            <person name="Zhao L."/>
            <person name="Wei J.T."/>
            <person name="Ye R.Z."/>
            <person name="Que T.C."/>
            <person name="Du C.H."/>
            <person name="Zhou Y.H."/>
            <person name="Cheng J.X."/>
            <person name="Dai P.F."/>
            <person name="Guo W.B."/>
            <person name="Han X.H."/>
            <person name="Huang E.J."/>
            <person name="Li L.F."/>
            <person name="Wei W."/>
            <person name="Gao Y.C."/>
            <person name="Liu J.Z."/>
            <person name="Shao H.Z."/>
            <person name="Wang X."/>
            <person name="Wang C.C."/>
            <person name="Yang T.C."/>
            <person name="Huo Q.B."/>
            <person name="Li W."/>
            <person name="Chen H.Y."/>
            <person name="Chen S.E."/>
            <person name="Zhou L.G."/>
            <person name="Ni X.B."/>
            <person name="Tian J.H."/>
            <person name="Sheng Y."/>
            <person name="Liu T."/>
            <person name="Pan Y.S."/>
            <person name="Xia L.Y."/>
            <person name="Li J."/>
            <person name="Zhao F."/>
            <person name="Cao W.C."/>
        </authorList>
    </citation>
    <scope>NUCLEOTIDE SEQUENCE</scope>
    <source>
        <strain evidence="2">Rmic-2018</strain>
    </source>
</reference>